<accession>A0ABT6DIN7</accession>
<evidence type="ECO:0000256" key="1">
    <source>
        <dbReference type="SAM" id="SignalP"/>
    </source>
</evidence>
<organism evidence="2 3">
    <name type="scientific">Bdellovibrio svalbardensis</name>
    <dbReference type="NCBI Taxonomy" id="2972972"/>
    <lineage>
        <taxon>Bacteria</taxon>
        <taxon>Pseudomonadati</taxon>
        <taxon>Bdellovibrionota</taxon>
        <taxon>Bdellovibrionia</taxon>
        <taxon>Bdellovibrionales</taxon>
        <taxon>Pseudobdellovibrionaceae</taxon>
        <taxon>Bdellovibrio</taxon>
    </lineage>
</organism>
<name>A0ABT6DIN7_9BACT</name>
<dbReference type="Gene3D" id="3.40.390.10">
    <property type="entry name" value="Collagenase (Catalytic Domain)"/>
    <property type="match status" value="1"/>
</dbReference>
<dbReference type="RefSeq" id="WP_277577264.1">
    <property type="nucleotide sequence ID" value="NZ_JANRMI010000001.1"/>
</dbReference>
<gene>
    <name evidence="2" type="ORF">NWE73_05440</name>
</gene>
<keyword evidence="1" id="KW-0732">Signal</keyword>
<evidence type="ECO:0000313" key="2">
    <source>
        <dbReference type="EMBL" id="MDG0815794.1"/>
    </source>
</evidence>
<keyword evidence="3" id="KW-1185">Reference proteome</keyword>
<sequence>MKAKLTILFTLVSLLVGLTASAKEINSALDVMTFEDSFTCQDKFPHHSFCEAVEFKPWSAADKEIVSRYLQNINDPRLKFLLQTIQEKGITKLHRVGYTSSWSNNMAQRRVEFHRTAEKAILWVNPVTHVIGFTDAFFNGTPFVDPYAKVERKQLNVFHELVHVYDIALNHISTEDGFKKAAGWEWNGKEFVIHGVDYNQVKADFSAILALVKNKQSALAYAQDRERGRTYGFPTVYGMTNSHESFAEVITYYIFDPTAESYYSKELTEYVKEVLKVDGR</sequence>
<feature type="signal peptide" evidence="1">
    <location>
        <begin position="1"/>
        <end position="22"/>
    </location>
</feature>
<reference evidence="2" key="1">
    <citation type="submission" date="2022-08" db="EMBL/GenBank/DDBJ databases">
        <title>Novel Bdellovibrio Species Isolated from Svalbard: Designation Bdellovibrio svalbardensis.</title>
        <authorList>
            <person name="Mitchell R.J."/>
            <person name="Choi S.Y."/>
        </authorList>
    </citation>
    <scope>NUCLEOTIDE SEQUENCE</scope>
    <source>
        <strain evidence="2">PAP01</strain>
    </source>
</reference>
<feature type="chain" id="PRO_5047137835" evidence="1">
    <location>
        <begin position="23"/>
        <end position="280"/>
    </location>
</feature>
<comment type="caution">
    <text evidence="2">The sequence shown here is derived from an EMBL/GenBank/DDBJ whole genome shotgun (WGS) entry which is preliminary data.</text>
</comment>
<proteinExistence type="predicted"/>
<protein>
    <submittedName>
        <fullName evidence="2">Uncharacterized protein</fullName>
    </submittedName>
</protein>
<evidence type="ECO:0000313" key="3">
    <source>
        <dbReference type="Proteomes" id="UP001152321"/>
    </source>
</evidence>
<dbReference type="Proteomes" id="UP001152321">
    <property type="component" value="Unassembled WGS sequence"/>
</dbReference>
<dbReference type="InterPro" id="IPR024079">
    <property type="entry name" value="MetalloPept_cat_dom_sf"/>
</dbReference>
<dbReference type="EMBL" id="JANRMI010000001">
    <property type="protein sequence ID" value="MDG0815794.1"/>
    <property type="molecule type" value="Genomic_DNA"/>
</dbReference>